<keyword evidence="1" id="KW-0812">Transmembrane</keyword>
<dbReference type="EMBL" id="JBDJPC010000003">
    <property type="protein sequence ID" value="KAL1509468.1"/>
    <property type="molecule type" value="Genomic_DNA"/>
</dbReference>
<keyword evidence="1" id="KW-1133">Transmembrane helix</keyword>
<keyword evidence="3" id="KW-1185">Reference proteome</keyword>
<evidence type="ECO:0000313" key="3">
    <source>
        <dbReference type="Proteomes" id="UP001566132"/>
    </source>
</evidence>
<dbReference type="PANTHER" id="PTHR39948:SF1">
    <property type="entry name" value="GEO11419P1"/>
    <property type="match status" value="1"/>
</dbReference>
<comment type="caution">
    <text evidence="2">The sequence shown here is derived from an EMBL/GenBank/DDBJ whole genome shotgun (WGS) entry which is preliminary data.</text>
</comment>
<protein>
    <submittedName>
        <fullName evidence="2">Uncharacterized protein</fullName>
    </submittedName>
</protein>
<sequence>MANILGGLLWLIVLVTIAFPIAVFCAMWYILFYCLSVCCSACDGITDLMLKGIQLPGFACKKILNCEC</sequence>
<reference evidence="2 3" key="1">
    <citation type="submission" date="2024-05" db="EMBL/GenBank/DDBJ databases">
        <title>Genetic variation in Jamaican populations of the coffee berry borer (Hypothenemus hampei).</title>
        <authorList>
            <person name="Errbii M."/>
            <person name="Myrie A."/>
        </authorList>
    </citation>
    <scope>NUCLEOTIDE SEQUENCE [LARGE SCALE GENOMIC DNA]</scope>
    <source>
        <strain evidence="2">JA-Hopewell-2020-01-JO</strain>
        <tissue evidence="2">Whole body</tissue>
    </source>
</reference>
<dbReference type="Proteomes" id="UP001566132">
    <property type="component" value="Unassembled WGS sequence"/>
</dbReference>
<name>A0ABD1F2I9_HYPHA</name>
<dbReference type="PANTHER" id="PTHR39948">
    <property type="entry name" value="GEO11419P1"/>
    <property type="match status" value="1"/>
</dbReference>
<organism evidence="2 3">
    <name type="scientific">Hypothenemus hampei</name>
    <name type="common">Coffee berry borer</name>
    <dbReference type="NCBI Taxonomy" id="57062"/>
    <lineage>
        <taxon>Eukaryota</taxon>
        <taxon>Metazoa</taxon>
        <taxon>Ecdysozoa</taxon>
        <taxon>Arthropoda</taxon>
        <taxon>Hexapoda</taxon>
        <taxon>Insecta</taxon>
        <taxon>Pterygota</taxon>
        <taxon>Neoptera</taxon>
        <taxon>Endopterygota</taxon>
        <taxon>Coleoptera</taxon>
        <taxon>Polyphaga</taxon>
        <taxon>Cucujiformia</taxon>
        <taxon>Curculionidae</taxon>
        <taxon>Scolytinae</taxon>
        <taxon>Hypothenemus</taxon>
    </lineage>
</organism>
<accession>A0ABD1F2I9</accession>
<evidence type="ECO:0000256" key="1">
    <source>
        <dbReference type="SAM" id="Phobius"/>
    </source>
</evidence>
<dbReference type="AlphaFoldDB" id="A0ABD1F2I9"/>
<feature type="transmembrane region" description="Helical" evidence="1">
    <location>
        <begin position="7"/>
        <end position="31"/>
    </location>
</feature>
<evidence type="ECO:0000313" key="2">
    <source>
        <dbReference type="EMBL" id="KAL1509468.1"/>
    </source>
</evidence>
<proteinExistence type="predicted"/>
<keyword evidence="1" id="KW-0472">Membrane</keyword>
<gene>
    <name evidence="2" type="ORF">ABEB36_004195</name>
</gene>